<proteinExistence type="predicted"/>
<feature type="region of interest" description="Disordered" evidence="1">
    <location>
        <begin position="29"/>
        <end position="52"/>
    </location>
</feature>
<dbReference type="Proteomes" id="UP001602119">
    <property type="component" value="Unassembled WGS sequence"/>
</dbReference>
<evidence type="ECO:0000313" key="2">
    <source>
        <dbReference type="EMBL" id="MFF4772518.1"/>
    </source>
</evidence>
<accession>A0ABW6UZN6</accession>
<evidence type="ECO:0000313" key="3">
    <source>
        <dbReference type="Proteomes" id="UP001602119"/>
    </source>
</evidence>
<sequence length="52" mass="5381">MSKPTTQAQARPSVAPGRLFLEADLRGTNRPTAEDAAGALDLGKGATNGEDR</sequence>
<organism evidence="2 3">
    <name type="scientific">Microtetraspora fusca</name>
    <dbReference type="NCBI Taxonomy" id="1997"/>
    <lineage>
        <taxon>Bacteria</taxon>
        <taxon>Bacillati</taxon>
        <taxon>Actinomycetota</taxon>
        <taxon>Actinomycetes</taxon>
        <taxon>Streptosporangiales</taxon>
        <taxon>Streptosporangiaceae</taxon>
        <taxon>Microtetraspora</taxon>
    </lineage>
</organism>
<feature type="compositionally biased region" description="Low complexity" evidence="1">
    <location>
        <begin position="34"/>
        <end position="45"/>
    </location>
</feature>
<reference evidence="2 3" key="1">
    <citation type="submission" date="2024-10" db="EMBL/GenBank/DDBJ databases">
        <title>The Natural Products Discovery Center: Release of the First 8490 Sequenced Strains for Exploring Actinobacteria Biosynthetic Diversity.</title>
        <authorList>
            <person name="Kalkreuter E."/>
            <person name="Kautsar S.A."/>
            <person name="Yang D."/>
            <person name="Bader C.D."/>
            <person name="Teijaro C.N."/>
            <person name="Fluegel L."/>
            <person name="Davis C.M."/>
            <person name="Simpson J.R."/>
            <person name="Lauterbach L."/>
            <person name="Steele A.D."/>
            <person name="Gui C."/>
            <person name="Meng S."/>
            <person name="Li G."/>
            <person name="Viehrig K."/>
            <person name="Ye F."/>
            <person name="Su P."/>
            <person name="Kiefer A.F."/>
            <person name="Nichols A."/>
            <person name="Cepeda A.J."/>
            <person name="Yan W."/>
            <person name="Fan B."/>
            <person name="Jiang Y."/>
            <person name="Adhikari A."/>
            <person name="Zheng C.-J."/>
            <person name="Schuster L."/>
            <person name="Cowan T.M."/>
            <person name="Smanski M.J."/>
            <person name="Chevrette M.G."/>
            <person name="De Carvalho L.P.S."/>
            <person name="Shen B."/>
        </authorList>
    </citation>
    <scope>NUCLEOTIDE SEQUENCE [LARGE SCALE GENOMIC DNA]</scope>
    <source>
        <strain evidence="2 3">NPDC001281</strain>
    </source>
</reference>
<dbReference type="RefSeq" id="WP_387340929.1">
    <property type="nucleotide sequence ID" value="NZ_JBIAXI010000003.1"/>
</dbReference>
<dbReference type="EMBL" id="JBIAXI010000003">
    <property type="protein sequence ID" value="MFF4772518.1"/>
    <property type="molecule type" value="Genomic_DNA"/>
</dbReference>
<protein>
    <submittedName>
        <fullName evidence="2">Uncharacterized protein</fullName>
    </submittedName>
</protein>
<evidence type="ECO:0000256" key="1">
    <source>
        <dbReference type="SAM" id="MobiDB-lite"/>
    </source>
</evidence>
<keyword evidence="3" id="KW-1185">Reference proteome</keyword>
<name>A0ABW6UZN6_MICFU</name>
<gene>
    <name evidence="2" type="ORF">ACFY05_06635</name>
</gene>
<comment type="caution">
    <text evidence="2">The sequence shown here is derived from an EMBL/GenBank/DDBJ whole genome shotgun (WGS) entry which is preliminary data.</text>
</comment>